<keyword evidence="1" id="KW-0378">Hydrolase</keyword>
<evidence type="ECO:0000256" key="2">
    <source>
        <dbReference type="ARBA" id="ARBA00022963"/>
    </source>
</evidence>
<dbReference type="PANTHER" id="PTHR24185:SF1">
    <property type="entry name" value="CALCIUM-INDEPENDENT PHOSPHOLIPASE A2-GAMMA"/>
    <property type="match status" value="1"/>
</dbReference>
<dbReference type="HOGENOM" id="CLU_000288_144_2_1"/>
<keyword evidence="4" id="KW-1185">Reference proteome</keyword>
<accession>A0A0C2WYE9</accession>
<reference evidence="3 4" key="1">
    <citation type="submission" date="2014-04" db="EMBL/GenBank/DDBJ databases">
        <authorList>
            <consortium name="DOE Joint Genome Institute"/>
            <person name="Kuo A."/>
            <person name="Zuccaro A."/>
            <person name="Kohler A."/>
            <person name="Nagy L.G."/>
            <person name="Floudas D."/>
            <person name="Copeland A."/>
            <person name="Barry K.W."/>
            <person name="Cichocki N."/>
            <person name="Veneault-Fourrey C."/>
            <person name="LaButti K."/>
            <person name="Lindquist E.A."/>
            <person name="Lipzen A."/>
            <person name="Lundell T."/>
            <person name="Morin E."/>
            <person name="Murat C."/>
            <person name="Sun H."/>
            <person name="Tunlid A."/>
            <person name="Henrissat B."/>
            <person name="Grigoriev I.V."/>
            <person name="Hibbett D.S."/>
            <person name="Martin F."/>
            <person name="Nordberg H.P."/>
            <person name="Cantor M.N."/>
            <person name="Hua S.X."/>
        </authorList>
    </citation>
    <scope>NUCLEOTIDE SEQUENCE [LARGE SCALE GENOMIC DNA]</scope>
    <source>
        <strain evidence="3 4">MAFF 305830</strain>
    </source>
</reference>
<name>A0A0C2WYE9_SERVB</name>
<dbReference type="GO" id="GO:0047499">
    <property type="term" value="F:calcium-independent phospholipase A2 activity"/>
    <property type="evidence" value="ECO:0007669"/>
    <property type="project" value="TreeGrafter"/>
</dbReference>
<evidence type="ECO:0008006" key="5">
    <source>
        <dbReference type="Google" id="ProtNLM"/>
    </source>
</evidence>
<evidence type="ECO:0000313" key="3">
    <source>
        <dbReference type="EMBL" id="KIM22352.1"/>
    </source>
</evidence>
<dbReference type="Proteomes" id="UP000054097">
    <property type="component" value="Unassembled WGS sequence"/>
</dbReference>
<keyword evidence="2" id="KW-0442">Lipid degradation</keyword>
<dbReference type="PANTHER" id="PTHR24185">
    <property type="entry name" value="CALCIUM-INDEPENDENT PHOSPHOLIPASE A2-GAMMA"/>
    <property type="match status" value="1"/>
</dbReference>
<dbReference type="SUPFAM" id="SSF52151">
    <property type="entry name" value="FabD/lysophospholipase-like"/>
    <property type="match status" value="1"/>
</dbReference>
<gene>
    <name evidence="3" type="ORF">M408DRAFT_79164</name>
</gene>
<reference evidence="4" key="2">
    <citation type="submission" date="2015-01" db="EMBL/GenBank/DDBJ databases">
        <title>Evolutionary Origins and Diversification of the Mycorrhizal Mutualists.</title>
        <authorList>
            <consortium name="DOE Joint Genome Institute"/>
            <consortium name="Mycorrhizal Genomics Consortium"/>
            <person name="Kohler A."/>
            <person name="Kuo A."/>
            <person name="Nagy L.G."/>
            <person name="Floudas D."/>
            <person name="Copeland A."/>
            <person name="Barry K.W."/>
            <person name="Cichocki N."/>
            <person name="Veneault-Fourrey C."/>
            <person name="LaButti K."/>
            <person name="Lindquist E.A."/>
            <person name="Lipzen A."/>
            <person name="Lundell T."/>
            <person name="Morin E."/>
            <person name="Murat C."/>
            <person name="Riley R."/>
            <person name="Ohm R."/>
            <person name="Sun H."/>
            <person name="Tunlid A."/>
            <person name="Henrissat B."/>
            <person name="Grigoriev I.V."/>
            <person name="Hibbett D.S."/>
            <person name="Martin F."/>
        </authorList>
    </citation>
    <scope>NUCLEOTIDE SEQUENCE [LARGE SCALE GENOMIC DNA]</scope>
    <source>
        <strain evidence="4">MAFF 305830</strain>
    </source>
</reference>
<dbReference type="OrthoDB" id="630895at2759"/>
<feature type="non-terminal residue" evidence="3">
    <location>
        <position position="1"/>
    </location>
</feature>
<dbReference type="Gene3D" id="3.40.1090.10">
    <property type="entry name" value="Cytosolic phospholipase A2 catalytic domain"/>
    <property type="match status" value="1"/>
</dbReference>
<dbReference type="InterPro" id="IPR016035">
    <property type="entry name" value="Acyl_Trfase/lysoPLipase"/>
</dbReference>
<evidence type="ECO:0000313" key="4">
    <source>
        <dbReference type="Proteomes" id="UP000054097"/>
    </source>
</evidence>
<dbReference type="GO" id="GO:0016020">
    <property type="term" value="C:membrane"/>
    <property type="evidence" value="ECO:0007669"/>
    <property type="project" value="TreeGrafter"/>
</dbReference>
<dbReference type="AlphaFoldDB" id="A0A0C2WYE9"/>
<organism evidence="3 4">
    <name type="scientific">Serendipita vermifera MAFF 305830</name>
    <dbReference type="NCBI Taxonomy" id="933852"/>
    <lineage>
        <taxon>Eukaryota</taxon>
        <taxon>Fungi</taxon>
        <taxon>Dikarya</taxon>
        <taxon>Basidiomycota</taxon>
        <taxon>Agaricomycotina</taxon>
        <taxon>Agaricomycetes</taxon>
        <taxon>Sebacinales</taxon>
        <taxon>Serendipitaceae</taxon>
        <taxon>Serendipita</taxon>
    </lineage>
</organism>
<sequence length="293" mass="32604">RLVAFMLGHLRMNVNQAIDALFAITADLSFDDSENDIDRERNSTILRDSLETILQERGISPETKMNDPNASSKRSKVVLCAATSANVIHPHVFRTYPSRGSSLNPTIVEALCATMAIQSHFLPVKIGPQRTQKSFVGGPLGANNPTRSLLEEAGKVFGKDRRVSQIISLGCGLPRVFSIKSSERMDVDRILRDITTDCETVANDLASRLSSIDAYLRLNVIRGMESFSMKEWDQLGNIETHTDNYLAMGNVSDSLDSSLRRLQARVGSVTLSQLSRDTFICARYRYSHRHRSA</sequence>
<dbReference type="GO" id="GO:0019369">
    <property type="term" value="P:arachidonate metabolic process"/>
    <property type="evidence" value="ECO:0007669"/>
    <property type="project" value="TreeGrafter"/>
</dbReference>
<proteinExistence type="predicted"/>
<dbReference type="STRING" id="933852.A0A0C2WYE9"/>
<dbReference type="EMBL" id="KN824358">
    <property type="protein sequence ID" value="KIM22352.1"/>
    <property type="molecule type" value="Genomic_DNA"/>
</dbReference>
<protein>
    <recommendedName>
        <fullName evidence="5">PNPLA domain-containing protein</fullName>
    </recommendedName>
</protein>
<keyword evidence="2" id="KW-0443">Lipid metabolism</keyword>
<evidence type="ECO:0000256" key="1">
    <source>
        <dbReference type="ARBA" id="ARBA00022801"/>
    </source>
</evidence>
<dbReference type="GO" id="GO:0016042">
    <property type="term" value="P:lipid catabolic process"/>
    <property type="evidence" value="ECO:0007669"/>
    <property type="project" value="UniProtKB-KW"/>
</dbReference>